<sequence>MVIKMDKLLKDLETSLHHGFIDRERYRNGRYRPKLLVNNTKRNETVLSTIIEELEASHSFIFSVAFITESGLATLKSQLLDLHNKGIKGKILTSTFLNFNNPKVFRELLKISNVEVRLADVEGFHSKGYIFDHKDYSTLVVGSSNLTAQALKVNYEWNIKLTSHENGDIVYHFKNQFESIWKEAQPLNEYWINQYEKSYKPVDFKTAQKVVELPLNYQAKNSIEEVISIKPNKMQKVALKQIQEVRDKGNSRGLVISATGTGKTYLSAFDVRRFAPKKMLFIVHREQILNKAKSDFKRIMGGPDRDFGILSGSNKQTDVNYLFATIQTISKRENLHSFAHDEFDYILVDEVHKAGAESYLRVIDYFKPKFLMGMTATPERTDDFNIFELFDYNIAYEIRLQEALEEDMLCPFHYFGVTDLEYDGELIDDTTILSRLVTEERVNHIINKIDYYGYSGDCVKGLMFCSRKDEAVKLSDAFNEKGYRTVALTGNHSQEERMHQVSRLENGALDYIITVDIFNEGVDIPSVNQVVMLRQTQSSIVFIQQLGRGLRKHDSKDFVTIIDFIGNYKNNYLIPVALSGDKSQNKDNIRRQTAETHYIKGVSTVNFEEVAKKQIYKSINNSNLTALKILKEAYTELKNRIGRIPYFHDFIKNHSIDPLVIVDKHKNHFQFLVKMKEEVPAITGYDNSVLTMLSSEILNGKRKHELILIGLLLEQGNVEYTKYLDVLQNNGCSTDEETINSVHRVFNLSFFTQTDQKKYGNEPLLYLSDKQVYTFNDKIRKSLSENKFFNHLFTDIYKSGVEKSNKYQSDNPLTLYQKYSRKDACKLLNWHNDESSTMYGYKPKHQTCPIFITYHKKDEIDSSVDYGDEFISTETLLWYTRSNRTVESQEVKKIIYAKENNYDIHIFVKKDDDEGSGFYYLGKALPDKKTVEQDKMLDKKGKEIPVVHMNMNLEKPVDNTLYYYIVNES</sequence>
<evidence type="ECO:0000259" key="3">
    <source>
        <dbReference type="PROSITE" id="PS51194"/>
    </source>
</evidence>
<dbReference type="GO" id="GO:0005829">
    <property type="term" value="C:cytosol"/>
    <property type="evidence" value="ECO:0007669"/>
    <property type="project" value="TreeGrafter"/>
</dbReference>
<dbReference type="CDD" id="cd18799">
    <property type="entry name" value="SF2_C_EcoAI-like"/>
    <property type="match status" value="1"/>
</dbReference>
<dbReference type="GO" id="GO:0006793">
    <property type="term" value="P:phosphorus metabolic process"/>
    <property type="evidence" value="ECO:0007669"/>
    <property type="project" value="UniProtKB-ARBA"/>
</dbReference>
<dbReference type="PANTHER" id="PTHR47396:SF1">
    <property type="entry name" value="ATP-DEPENDENT HELICASE IRC3-RELATED"/>
    <property type="match status" value="1"/>
</dbReference>
<evidence type="ECO:0000259" key="2">
    <source>
        <dbReference type="PROSITE" id="PS51192"/>
    </source>
</evidence>
<dbReference type="InterPro" id="IPR050742">
    <property type="entry name" value="Helicase_Restrict-Modif_Enz"/>
</dbReference>
<dbReference type="AlphaFoldDB" id="A0A1M5KTK8"/>
<dbReference type="EMBL" id="FQVW01000041">
    <property type="protein sequence ID" value="SHG56010.1"/>
    <property type="molecule type" value="Genomic_DNA"/>
</dbReference>
<dbReference type="InterPro" id="IPR025202">
    <property type="entry name" value="PLD-like_dom"/>
</dbReference>
<feature type="domain" description="Helicase ATP-binding" evidence="2">
    <location>
        <begin position="244"/>
        <end position="396"/>
    </location>
</feature>
<dbReference type="InterPro" id="IPR001650">
    <property type="entry name" value="Helicase_C-like"/>
</dbReference>
<dbReference type="Pfam" id="PF13091">
    <property type="entry name" value="PLDc_2"/>
    <property type="match status" value="1"/>
</dbReference>
<dbReference type="InterPro" id="IPR014001">
    <property type="entry name" value="Helicase_ATP-bd"/>
</dbReference>
<dbReference type="GO" id="GO:0004386">
    <property type="term" value="F:helicase activity"/>
    <property type="evidence" value="ECO:0007669"/>
    <property type="project" value="UniProtKB-KW"/>
</dbReference>
<dbReference type="STRING" id="930117.SAMN05216225_104111"/>
<dbReference type="PROSITE" id="PS50035">
    <property type="entry name" value="PLD"/>
    <property type="match status" value="1"/>
</dbReference>
<dbReference type="GO" id="GO:0005524">
    <property type="term" value="F:ATP binding"/>
    <property type="evidence" value="ECO:0007669"/>
    <property type="project" value="InterPro"/>
</dbReference>
<reference evidence="4 5" key="1">
    <citation type="submission" date="2016-11" db="EMBL/GenBank/DDBJ databases">
        <authorList>
            <person name="Jaros S."/>
            <person name="Januszkiewicz K."/>
            <person name="Wedrychowicz H."/>
        </authorList>
    </citation>
    <scope>NUCLEOTIDE SEQUENCE [LARGE SCALE GENOMIC DNA]</scope>
    <source>
        <strain evidence="4 5">IBRC-M 10683</strain>
    </source>
</reference>
<dbReference type="InterPro" id="IPR001736">
    <property type="entry name" value="PLipase_D/transphosphatidylase"/>
</dbReference>
<keyword evidence="5" id="KW-1185">Reference proteome</keyword>
<evidence type="ECO:0000313" key="4">
    <source>
        <dbReference type="EMBL" id="SHG56010.1"/>
    </source>
</evidence>
<dbReference type="Pfam" id="PF04851">
    <property type="entry name" value="ResIII"/>
    <property type="match status" value="1"/>
</dbReference>
<evidence type="ECO:0000313" key="5">
    <source>
        <dbReference type="Proteomes" id="UP000183988"/>
    </source>
</evidence>
<dbReference type="Pfam" id="PF11907">
    <property type="entry name" value="DUF3427"/>
    <property type="match status" value="1"/>
</dbReference>
<dbReference type="CDD" id="cd09204">
    <property type="entry name" value="PLDc_N_DEXD_b2"/>
    <property type="match status" value="1"/>
</dbReference>
<dbReference type="SMART" id="SM00490">
    <property type="entry name" value="HELICc"/>
    <property type="match status" value="1"/>
</dbReference>
<dbReference type="PROSITE" id="PS51192">
    <property type="entry name" value="HELICASE_ATP_BIND_1"/>
    <property type="match status" value="1"/>
</dbReference>
<dbReference type="Gene3D" id="3.30.870.10">
    <property type="entry name" value="Endonuclease Chain A"/>
    <property type="match status" value="1"/>
</dbReference>
<dbReference type="PANTHER" id="PTHR47396">
    <property type="entry name" value="TYPE I RESTRICTION ENZYME ECOKI R PROTEIN"/>
    <property type="match status" value="1"/>
</dbReference>
<keyword evidence="4" id="KW-0067">ATP-binding</keyword>
<dbReference type="Pfam" id="PF26350">
    <property type="entry name" value="DUF8090"/>
    <property type="match status" value="1"/>
</dbReference>
<dbReference type="Pfam" id="PF00271">
    <property type="entry name" value="Helicase_C"/>
    <property type="match status" value="1"/>
</dbReference>
<dbReference type="Proteomes" id="UP000183988">
    <property type="component" value="Unassembled WGS sequence"/>
</dbReference>
<dbReference type="GO" id="GO:0003677">
    <property type="term" value="F:DNA binding"/>
    <property type="evidence" value="ECO:0007669"/>
    <property type="project" value="InterPro"/>
</dbReference>
<dbReference type="SUPFAM" id="SSF52540">
    <property type="entry name" value="P-loop containing nucleoside triphosphate hydrolases"/>
    <property type="match status" value="1"/>
</dbReference>
<evidence type="ECO:0000259" key="1">
    <source>
        <dbReference type="PROSITE" id="PS50035"/>
    </source>
</evidence>
<dbReference type="SMART" id="SM00487">
    <property type="entry name" value="DEXDc"/>
    <property type="match status" value="1"/>
</dbReference>
<name>A0A1M5KTK8_9BACI</name>
<gene>
    <name evidence="4" type="ORF">SAMN05216225_104111</name>
</gene>
<accession>A0A1M5KTK8</accession>
<proteinExistence type="predicted"/>
<dbReference type="Gene3D" id="3.40.50.300">
    <property type="entry name" value="P-loop containing nucleotide triphosphate hydrolases"/>
    <property type="match status" value="2"/>
</dbReference>
<keyword evidence="4" id="KW-0378">Hydrolase</keyword>
<dbReference type="GO" id="GO:0016787">
    <property type="term" value="F:hydrolase activity"/>
    <property type="evidence" value="ECO:0007669"/>
    <property type="project" value="InterPro"/>
</dbReference>
<keyword evidence="4" id="KW-0547">Nucleotide-binding</keyword>
<dbReference type="CDD" id="cd18032">
    <property type="entry name" value="DEXHc_RE_I_III_res"/>
    <property type="match status" value="1"/>
</dbReference>
<keyword evidence="4" id="KW-0347">Helicase</keyword>
<protein>
    <submittedName>
        <fullName evidence="4">Superfamily II DNA or RNA helicase</fullName>
    </submittedName>
</protein>
<dbReference type="InterPro" id="IPR027417">
    <property type="entry name" value="P-loop_NTPase"/>
</dbReference>
<organism evidence="4 5">
    <name type="scientific">Ornithinibacillus halophilus</name>
    <dbReference type="NCBI Taxonomy" id="930117"/>
    <lineage>
        <taxon>Bacteria</taxon>
        <taxon>Bacillati</taxon>
        <taxon>Bacillota</taxon>
        <taxon>Bacilli</taxon>
        <taxon>Bacillales</taxon>
        <taxon>Bacillaceae</taxon>
        <taxon>Ornithinibacillus</taxon>
    </lineage>
</organism>
<dbReference type="PROSITE" id="PS51194">
    <property type="entry name" value="HELICASE_CTER"/>
    <property type="match status" value="1"/>
</dbReference>
<dbReference type="InterPro" id="IPR006935">
    <property type="entry name" value="Helicase/UvrB_N"/>
</dbReference>
<feature type="domain" description="Helicase C-terminal" evidence="3">
    <location>
        <begin position="448"/>
        <end position="611"/>
    </location>
</feature>
<dbReference type="InterPro" id="IPR021835">
    <property type="entry name" value="DUF3427"/>
</dbReference>
<dbReference type="InterPro" id="IPR058403">
    <property type="entry name" value="DUF8090"/>
</dbReference>
<dbReference type="SUPFAM" id="SSF56024">
    <property type="entry name" value="Phospholipase D/nuclease"/>
    <property type="match status" value="1"/>
</dbReference>
<feature type="domain" description="PLD phosphodiesterase" evidence="1">
    <location>
        <begin position="125"/>
        <end position="150"/>
    </location>
</feature>